<dbReference type="GO" id="GO:0004077">
    <property type="term" value="F:biotin--[biotin carboxyl-carrier protein] ligase activity"/>
    <property type="evidence" value="ECO:0007669"/>
    <property type="project" value="InterPro"/>
</dbReference>
<dbReference type="InterPro" id="IPR004408">
    <property type="entry name" value="Biotin_CoA_COase_ligase"/>
</dbReference>
<dbReference type="NCBIfam" id="TIGR00121">
    <property type="entry name" value="birA_ligase"/>
    <property type="match status" value="1"/>
</dbReference>
<dbReference type="Gene3D" id="3.30.930.10">
    <property type="entry name" value="Bira Bifunctional Protein, Domain 2"/>
    <property type="match status" value="1"/>
</dbReference>
<feature type="domain" description="BPL/LPL catalytic" evidence="2">
    <location>
        <begin position="9"/>
        <end position="107"/>
    </location>
</feature>
<protein>
    <submittedName>
        <fullName evidence="3">Biotin--[acetyl-CoA-carboxylase] ligase</fullName>
    </submittedName>
</protein>
<reference evidence="3 4" key="1">
    <citation type="journal article" date="2018" name="Elife">
        <title>Discovery and characterization of a prevalent human gut bacterial enzyme sufficient for the inactivation of a family of plant toxins.</title>
        <authorList>
            <person name="Koppel N."/>
            <person name="Bisanz J.E."/>
            <person name="Pandelia M.E."/>
            <person name="Turnbaugh P.J."/>
            <person name="Balskus E.P."/>
        </authorList>
    </citation>
    <scope>NUCLEOTIDE SEQUENCE [LARGE SCALE GENOMIC DNA]</scope>
    <source>
        <strain evidence="4">anaerobia AP69FAA</strain>
    </source>
</reference>
<dbReference type="InterPro" id="IPR045864">
    <property type="entry name" value="aa-tRNA-synth_II/BPL/LPL"/>
</dbReference>
<dbReference type="InterPro" id="IPR004143">
    <property type="entry name" value="BPL_LPL_catalytic"/>
</dbReference>
<accession>A0A369LAC2</accession>
<dbReference type="Pfam" id="PF03099">
    <property type="entry name" value="BPL_LplA_LipB"/>
    <property type="match status" value="1"/>
</dbReference>
<evidence type="ECO:0000313" key="4">
    <source>
        <dbReference type="Proteomes" id="UP000253792"/>
    </source>
</evidence>
<dbReference type="STRING" id="1034345.GCA_000236865_00831"/>
<dbReference type="OrthoDB" id="9807064at2"/>
<sequence>MQFRVQSFETVTSTNDLIKRAIEEGQPEGLAVRGLRQTAGYGRQGRAWESPIGGMYQSFLLRPEVPPAQLPTLSLLVGLAVRRAVAVLVPELEDRVQVKWPNDIVVAEAGDLPREAAQATGEGSPCGNGSALLRGAASHGAVCDGAAPGGEFPAGDSRPRHPFHKLCGISTEMHARALCVGVGVNVARPADAASVPAGKNVPVYLDELGFCEGPVEDRINAVADALCDQLAIAYPMWCEQGFGSFQAEFDGCSALSGRFVRMEDLSGNVLAAGTVTRVAPDGRLVLRTPEGVEVFASSGEAHIR</sequence>
<evidence type="ECO:0000256" key="1">
    <source>
        <dbReference type="ARBA" id="ARBA00022598"/>
    </source>
</evidence>
<dbReference type="AlphaFoldDB" id="A0A369LAC2"/>
<dbReference type="GO" id="GO:0005737">
    <property type="term" value="C:cytoplasm"/>
    <property type="evidence" value="ECO:0007669"/>
    <property type="project" value="TreeGrafter"/>
</dbReference>
<dbReference type="PANTHER" id="PTHR12835">
    <property type="entry name" value="BIOTIN PROTEIN LIGASE"/>
    <property type="match status" value="1"/>
</dbReference>
<dbReference type="PANTHER" id="PTHR12835:SF5">
    <property type="entry name" value="BIOTIN--PROTEIN LIGASE"/>
    <property type="match status" value="1"/>
</dbReference>
<dbReference type="RefSeq" id="WP_114620107.1">
    <property type="nucleotide sequence ID" value="NZ_PPTP01000002.1"/>
</dbReference>
<dbReference type="CDD" id="cd16442">
    <property type="entry name" value="BPL"/>
    <property type="match status" value="1"/>
</dbReference>
<name>A0A369LAC2_9ACTN</name>
<keyword evidence="1 3" id="KW-0436">Ligase</keyword>
<proteinExistence type="predicted"/>
<dbReference type="Proteomes" id="UP000253792">
    <property type="component" value="Unassembled WGS sequence"/>
</dbReference>
<dbReference type="SUPFAM" id="SSF55681">
    <property type="entry name" value="Class II aaRS and biotin synthetases"/>
    <property type="match status" value="1"/>
</dbReference>
<dbReference type="EMBL" id="PPTP01000002">
    <property type="protein sequence ID" value="RDB56573.1"/>
    <property type="molecule type" value="Genomic_DNA"/>
</dbReference>
<gene>
    <name evidence="3" type="ORF">C1880_02015</name>
</gene>
<keyword evidence="4" id="KW-1185">Reference proteome</keyword>
<evidence type="ECO:0000313" key="3">
    <source>
        <dbReference type="EMBL" id="RDB56573.1"/>
    </source>
</evidence>
<organism evidence="3 4">
    <name type="scientific">Senegalimassilia anaerobia</name>
    <dbReference type="NCBI Taxonomy" id="1473216"/>
    <lineage>
        <taxon>Bacteria</taxon>
        <taxon>Bacillati</taxon>
        <taxon>Actinomycetota</taxon>
        <taxon>Coriobacteriia</taxon>
        <taxon>Coriobacteriales</taxon>
        <taxon>Coriobacteriaceae</taxon>
        <taxon>Senegalimassilia</taxon>
    </lineage>
</organism>
<evidence type="ECO:0000259" key="2">
    <source>
        <dbReference type="Pfam" id="PF03099"/>
    </source>
</evidence>
<comment type="caution">
    <text evidence="3">The sequence shown here is derived from an EMBL/GenBank/DDBJ whole genome shotgun (WGS) entry which is preliminary data.</text>
</comment>